<feature type="region of interest" description="Disordered" evidence="1">
    <location>
        <begin position="234"/>
        <end position="257"/>
    </location>
</feature>
<protein>
    <submittedName>
        <fullName evidence="2">Uncharacterized protein</fullName>
    </submittedName>
</protein>
<sequence>MQAGTGTGTTGSTSAMLHAPRHLPSSVRDAKPAIISALDAPWARICSVTKRVPIPSRLCALPLTPFIPETSSRSAGAGRARILFRPPCTSPADISCASCTQLGQAILTRQARMLLIARGTPILRLVALSHHAQLQYHRQYFGLSHHEIESAKRHGASDSLPVCDSTRSLSFWPSLPSNLGDRRCCAMDFSSQCNPKHGPINHPFDHSAEKARESRYRGREVWGLTISAQKNARHTLEPPSLMPVPRLTTSPGRRPVS</sequence>
<name>A0AA40DZN2_9PEZI</name>
<comment type="caution">
    <text evidence="2">The sequence shown here is derived from an EMBL/GenBank/DDBJ whole genome shotgun (WGS) entry which is preliminary data.</text>
</comment>
<evidence type="ECO:0000313" key="3">
    <source>
        <dbReference type="Proteomes" id="UP001172102"/>
    </source>
</evidence>
<reference evidence="2" key="1">
    <citation type="submission" date="2023-06" db="EMBL/GenBank/DDBJ databases">
        <title>Genome-scale phylogeny and comparative genomics of the fungal order Sordariales.</title>
        <authorList>
            <consortium name="Lawrence Berkeley National Laboratory"/>
            <person name="Hensen N."/>
            <person name="Bonometti L."/>
            <person name="Westerberg I."/>
            <person name="Brannstrom I.O."/>
            <person name="Guillou S."/>
            <person name="Cros-Aarteil S."/>
            <person name="Calhoun S."/>
            <person name="Haridas S."/>
            <person name="Kuo A."/>
            <person name="Mondo S."/>
            <person name="Pangilinan J."/>
            <person name="Riley R."/>
            <person name="Labutti K."/>
            <person name="Andreopoulos B."/>
            <person name="Lipzen A."/>
            <person name="Chen C."/>
            <person name="Yanf M."/>
            <person name="Daum C."/>
            <person name="Ng V."/>
            <person name="Clum A."/>
            <person name="Steindorff A."/>
            <person name="Ohm R."/>
            <person name="Martin F."/>
            <person name="Silar P."/>
            <person name="Natvig D."/>
            <person name="Lalanne C."/>
            <person name="Gautier V."/>
            <person name="Ament-Velasquez S.L."/>
            <person name="Kruys A."/>
            <person name="Hutchinson M.I."/>
            <person name="Powell A.J."/>
            <person name="Barry K."/>
            <person name="Miller A.N."/>
            <person name="Grigoriev I.V."/>
            <person name="Debuchy R."/>
            <person name="Gladieux P."/>
            <person name="Thoren M.H."/>
            <person name="Johannesson H."/>
        </authorList>
    </citation>
    <scope>NUCLEOTIDE SEQUENCE</scope>
    <source>
        <strain evidence="2">SMH4607-1</strain>
    </source>
</reference>
<organism evidence="2 3">
    <name type="scientific">Lasiosphaeris hirsuta</name>
    <dbReference type="NCBI Taxonomy" id="260670"/>
    <lineage>
        <taxon>Eukaryota</taxon>
        <taxon>Fungi</taxon>
        <taxon>Dikarya</taxon>
        <taxon>Ascomycota</taxon>
        <taxon>Pezizomycotina</taxon>
        <taxon>Sordariomycetes</taxon>
        <taxon>Sordariomycetidae</taxon>
        <taxon>Sordariales</taxon>
        <taxon>Lasiosphaeriaceae</taxon>
        <taxon>Lasiosphaeris</taxon>
    </lineage>
</organism>
<accession>A0AA40DZN2</accession>
<keyword evidence="3" id="KW-1185">Reference proteome</keyword>
<gene>
    <name evidence="2" type="ORF">B0H67DRAFT_154632</name>
</gene>
<dbReference type="Proteomes" id="UP001172102">
    <property type="component" value="Unassembled WGS sequence"/>
</dbReference>
<dbReference type="AlphaFoldDB" id="A0AA40DZN2"/>
<proteinExistence type="predicted"/>
<dbReference type="EMBL" id="JAUKUA010000003">
    <property type="protein sequence ID" value="KAK0719512.1"/>
    <property type="molecule type" value="Genomic_DNA"/>
</dbReference>
<evidence type="ECO:0000256" key="1">
    <source>
        <dbReference type="SAM" id="MobiDB-lite"/>
    </source>
</evidence>
<evidence type="ECO:0000313" key="2">
    <source>
        <dbReference type="EMBL" id="KAK0719512.1"/>
    </source>
</evidence>